<protein>
    <submittedName>
        <fullName evidence="1">Uncharacterized protein</fullName>
    </submittedName>
</protein>
<gene>
    <name evidence="1" type="primary">66</name>
    <name evidence="1" type="ORF">PBI_THULATHULA_66</name>
</gene>
<evidence type="ECO:0000313" key="2">
    <source>
        <dbReference type="Proteomes" id="UP000326708"/>
    </source>
</evidence>
<dbReference type="GeneID" id="60336831"/>
<evidence type="ECO:0000313" key="1">
    <source>
        <dbReference type="EMBL" id="QFG09108.1"/>
    </source>
</evidence>
<dbReference type="Proteomes" id="UP000326708">
    <property type="component" value="Segment"/>
</dbReference>
<proteinExistence type="predicted"/>
<sequence>MPELCALCDHARDEHGDGVVHTKCCFIPPGGALLDMCDCPGYEPPEDEESNG</sequence>
<organism evidence="1 2">
    <name type="scientific">Mycobacterium phage ThulaThula</name>
    <dbReference type="NCBI Taxonomy" id="2599880"/>
    <lineage>
        <taxon>Viruses</taxon>
        <taxon>Duplodnaviria</taxon>
        <taxon>Heunggongvirae</taxon>
        <taxon>Uroviricota</taxon>
        <taxon>Caudoviricetes</taxon>
        <taxon>Pclasvirinae</taxon>
        <taxon>Phayoncevirus</taxon>
        <taxon>Phayoncevirus thulathula</taxon>
    </lineage>
</organism>
<reference evidence="1 2" key="1">
    <citation type="submission" date="2019-07" db="EMBL/GenBank/DDBJ databases">
        <authorList>
            <person name="Riley H.L."/>
            <person name="Stoner T.H."/>
            <person name="Garlena R.A."/>
            <person name="Russell D.A."/>
            <person name="Pope W.H."/>
            <person name="Jacobs-Sera D."/>
            <person name="Hatfull G.F."/>
        </authorList>
    </citation>
    <scope>NUCLEOTIDE SEQUENCE [LARGE SCALE GENOMIC DNA]</scope>
</reference>
<keyword evidence="2" id="KW-1185">Reference proteome</keyword>
<accession>A0A5J6TF91</accession>
<name>A0A5J6TF91_9CAUD</name>
<dbReference type="EMBL" id="MN234172">
    <property type="protein sequence ID" value="QFG09108.1"/>
    <property type="molecule type" value="Genomic_DNA"/>
</dbReference>
<dbReference type="RefSeq" id="YP_009965109.1">
    <property type="nucleotide sequence ID" value="NC_051738.1"/>
</dbReference>
<dbReference type="KEGG" id="vg:60336831"/>